<dbReference type="Proteomes" id="UP000240811">
    <property type="component" value="Unassembled WGS sequence"/>
</dbReference>
<dbReference type="NCBIfam" id="TIGR00419">
    <property type="entry name" value="tim"/>
    <property type="match status" value="1"/>
</dbReference>
<dbReference type="GO" id="GO:0046166">
    <property type="term" value="P:glyceraldehyde-3-phosphate biosynthetic process"/>
    <property type="evidence" value="ECO:0007669"/>
    <property type="project" value="TreeGrafter"/>
</dbReference>
<dbReference type="PANTHER" id="PTHR21139:SF42">
    <property type="entry name" value="TRIOSEPHOSPHATE ISOMERASE"/>
    <property type="match status" value="1"/>
</dbReference>
<evidence type="ECO:0000256" key="3">
    <source>
        <dbReference type="ARBA" id="ARBA00004939"/>
    </source>
</evidence>
<dbReference type="UniPathway" id="UPA00109">
    <property type="reaction ID" value="UER00189"/>
</dbReference>
<accession>A0A2T4VXE8</accession>
<evidence type="ECO:0000313" key="12">
    <source>
        <dbReference type="Proteomes" id="UP000240811"/>
    </source>
</evidence>
<dbReference type="SUPFAM" id="SSF51351">
    <property type="entry name" value="Triosephosphate isomerase (TIM)"/>
    <property type="match status" value="1"/>
</dbReference>
<dbReference type="GO" id="GO:0004807">
    <property type="term" value="F:triose-phosphate isomerase activity"/>
    <property type="evidence" value="ECO:0007669"/>
    <property type="project" value="UniProtKB-UniRule"/>
</dbReference>
<dbReference type="PROSITE" id="PS00171">
    <property type="entry name" value="TIM_1"/>
    <property type="match status" value="1"/>
</dbReference>
<comment type="catalytic activity">
    <reaction evidence="9 10">
        <text>D-glyceraldehyde 3-phosphate = dihydroxyacetone phosphate</text>
        <dbReference type="Rhea" id="RHEA:18585"/>
        <dbReference type="ChEBI" id="CHEBI:57642"/>
        <dbReference type="ChEBI" id="CHEBI:59776"/>
        <dbReference type="EC" id="5.3.1.1"/>
    </reaction>
</comment>
<dbReference type="PANTHER" id="PTHR21139">
    <property type="entry name" value="TRIOSEPHOSPHATE ISOMERASE"/>
    <property type="match status" value="1"/>
</dbReference>
<feature type="binding site" evidence="9">
    <location>
        <position position="213"/>
    </location>
    <ligand>
        <name>substrate</name>
    </ligand>
</feature>
<comment type="catalytic activity">
    <reaction evidence="1">
        <text>L-erythrulose 1-phosphate = D-erythrulose 4-phosphate</text>
        <dbReference type="Rhea" id="RHEA:49588"/>
        <dbReference type="ChEBI" id="CHEBI:58002"/>
        <dbReference type="ChEBI" id="CHEBI:90796"/>
        <dbReference type="EC" id="5.3.1.33"/>
    </reaction>
</comment>
<dbReference type="Gene3D" id="3.20.20.70">
    <property type="entry name" value="Aldolase class I"/>
    <property type="match status" value="1"/>
</dbReference>
<evidence type="ECO:0000256" key="8">
    <source>
        <dbReference type="ARBA" id="ARBA00023235"/>
    </source>
</evidence>
<dbReference type="InterPro" id="IPR020861">
    <property type="entry name" value="Triosephosphate_isomerase_AS"/>
</dbReference>
<protein>
    <recommendedName>
        <fullName evidence="9 10">Triosephosphate isomerase</fullName>
        <shortName evidence="9">TIM</shortName>
        <shortName evidence="9">TPI</shortName>
        <ecNumber evidence="9 10">5.3.1.1</ecNumber>
    </recommendedName>
    <alternativeName>
        <fullName evidence="9">Triose-phosphate isomerase</fullName>
    </alternativeName>
</protein>
<evidence type="ECO:0000256" key="5">
    <source>
        <dbReference type="ARBA" id="ARBA00022432"/>
    </source>
</evidence>
<dbReference type="InterPro" id="IPR035990">
    <property type="entry name" value="TIM_sf"/>
</dbReference>
<name>A0A2T4VXE8_9HYPH</name>
<feature type="binding site" evidence="9">
    <location>
        <begin position="12"/>
        <end position="14"/>
    </location>
    <ligand>
        <name>substrate</name>
    </ligand>
</feature>
<dbReference type="FunFam" id="3.20.20.70:FF:000016">
    <property type="entry name" value="Triosephosphate isomerase"/>
    <property type="match status" value="1"/>
</dbReference>
<dbReference type="InterPro" id="IPR013785">
    <property type="entry name" value="Aldolase_TIM"/>
</dbReference>
<dbReference type="InterPro" id="IPR000652">
    <property type="entry name" value="Triosephosphate_isomerase"/>
</dbReference>
<evidence type="ECO:0000256" key="10">
    <source>
        <dbReference type="RuleBase" id="RU363013"/>
    </source>
</evidence>
<dbReference type="GO" id="GO:0005829">
    <property type="term" value="C:cytosol"/>
    <property type="evidence" value="ECO:0007669"/>
    <property type="project" value="TreeGrafter"/>
</dbReference>
<dbReference type="EMBL" id="PSQJ01000003">
    <property type="protein sequence ID" value="PTL86453.1"/>
    <property type="molecule type" value="Genomic_DNA"/>
</dbReference>
<comment type="subcellular location">
    <subcellularLocation>
        <location evidence="9 10">Cytoplasm</location>
    </subcellularLocation>
</comment>
<dbReference type="AlphaFoldDB" id="A0A2T4VXE8"/>
<comment type="similarity">
    <text evidence="4 9 10">Belongs to the triosephosphate isomerase family.</text>
</comment>
<dbReference type="PROSITE" id="PS51440">
    <property type="entry name" value="TIM_2"/>
    <property type="match status" value="1"/>
</dbReference>
<organism evidence="11 12">
    <name type="scientific">Candidatus Liberibacter europaeus</name>
    <dbReference type="NCBI Taxonomy" id="744859"/>
    <lineage>
        <taxon>Bacteria</taxon>
        <taxon>Pseudomonadati</taxon>
        <taxon>Pseudomonadota</taxon>
        <taxon>Alphaproteobacteria</taxon>
        <taxon>Hyphomicrobiales</taxon>
        <taxon>Rhizobiaceae</taxon>
        <taxon>Liberibacter</taxon>
    </lineage>
</organism>
<evidence type="ECO:0000256" key="9">
    <source>
        <dbReference type="HAMAP-Rule" id="MF_00147"/>
    </source>
</evidence>
<evidence type="ECO:0000256" key="4">
    <source>
        <dbReference type="ARBA" id="ARBA00007422"/>
    </source>
</evidence>
<dbReference type="GO" id="GO:0006094">
    <property type="term" value="P:gluconeogenesis"/>
    <property type="evidence" value="ECO:0007669"/>
    <property type="project" value="UniProtKB-UniRule"/>
</dbReference>
<evidence type="ECO:0000256" key="1">
    <source>
        <dbReference type="ARBA" id="ARBA00000148"/>
    </source>
</evidence>
<dbReference type="EC" id="5.3.1.1" evidence="9 10"/>
<comment type="pathway">
    <text evidence="2 9 10">Carbohydrate degradation; glycolysis; D-glyceraldehyde 3-phosphate from glycerone phosphate: step 1/1.</text>
</comment>
<comment type="caution">
    <text evidence="9">Lacks conserved residue(s) required for the propagation of feature annotation.</text>
</comment>
<sequence>MKAGIRPLVVGNWKMHGFCASLEKIEKIVEHVSKKDCHVDVAVCPPATLTYAAARLCGKSALMIGAQDCHAYESGSYTGDISANMLADCGASCVILGHSERRIGHQETNKMVQDKVKAACGSGLIPIVCIGETDDEYRCGKTVEVLQKQLEFSLPSEFGKASSVIAYEPVWAIGTGNFPSVDDLKKVHSFIRSFLLDRFPEEGQRMRILYGGSVSSSNVKEFLHIDNIDGVLVGKASLQYEVFLVIITTFERSYVDYYM</sequence>
<keyword evidence="5 9" id="KW-0312">Gluconeogenesis</keyword>
<dbReference type="InterPro" id="IPR022896">
    <property type="entry name" value="TrioseP_Isoase_bac/euk"/>
</dbReference>
<evidence type="ECO:0000256" key="2">
    <source>
        <dbReference type="ARBA" id="ARBA00004680"/>
    </source>
</evidence>
<dbReference type="GO" id="GO:0006096">
    <property type="term" value="P:glycolytic process"/>
    <property type="evidence" value="ECO:0007669"/>
    <property type="project" value="UniProtKB-UniRule"/>
</dbReference>
<keyword evidence="6 9" id="KW-0963">Cytoplasm</keyword>
<reference evidence="12" key="1">
    <citation type="submission" date="2018-02" db="EMBL/GenBank/DDBJ databases">
        <title>Genome sequence of Candidatus Liberibacter europaeus.</title>
        <authorList>
            <person name="Frampton R.A."/>
            <person name="Thompson S.M."/>
            <person name="David C."/>
            <person name="Addison S.M."/>
            <person name="Smith G.R."/>
        </authorList>
    </citation>
    <scope>NUCLEOTIDE SEQUENCE [LARGE SCALE GENOMIC DNA]</scope>
</reference>
<gene>
    <name evidence="9" type="primary">tpiA</name>
    <name evidence="11" type="ORF">C4617_03365</name>
</gene>
<dbReference type="GO" id="GO:0019563">
    <property type="term" value="P:glycerol catabolic process"/>
    <property type="evidence" value="ECO:0007669"/>
    <property type="project" value="TreeGrafter"/>
</dbReference>
<dbReference type="CDD" id="cd00311">
    <property type="entry name" value="TIM"/>
    <property type="match status" value="1"/>
</dbReference>
<comment type="pathway">
    <text evidence="9 10">Carbohydrate biosynthesis; gluconeogenesis.</text>
</comment>
<dbReference type="UniPathway" id="UPA01066"/>
<feature type="active site" description="Proton acceptor" evidence="9">
    <location>
        <position position="168"/>
    </location>
</feature>
<comment type="pathway">
    <text evidence="3">Carbohydrate metabolism; erythritol degradation.</text>
</comment>
<proteinExistence type="inferred from homology"/>
<dbReference type="UniPathway" id="UPA00138"/>
<feature type="active site" description="Electrophile" evidence="9">
    <location>
        <position position="98"/>
    </location>
</feature>
<comment type="caution">
    <text evidence="11">The sequence shown here is derived from an EMBL/GenBank/DDBJ whole genome shotgun (WGS) entry which is preliminary data.</text>
</comment>
<dbReference type="HAMAP" id="MF_00147_B">
    <property type="entry name" value="TIM_B"/>
    <property type="match status" value="1"/>
</dbReference>
<evidence type="ECO:0000313" key="11">
    <source>
        <dbReference type="EMBL" id="PTL86453.1"/>
    </source>
</evidence>
<evidence type="ECO:0000256" key="7">
    <source>
        <dbReference type="ARBA" id="ARBA00023152"/>
    </source>
</evidence>
<feature type="binding site" evidence="9">
    <location>
        <position position="174"/>
    </location>
    <ligand>
        <name>substrate</name>
    </ligand>
</feature>
<keyword evidence="7 9" id="KW-0324">Glycolysis</keyword>
<comment type="function">
    <text evidence="9">Involved in the gluconeogenesis. Catalyzes stereospecifically the conversion of dihydroxyacetone phosphate (DHAP) to D-glyceraldehyde-3-phosphate (G3P).</text>
</comment>
<evidence type="ECO:0000256" key="6">
    <source>
        <dbReference type="ARBA" id="ARBA00022490"/>
    </source>
</evidence>
<comment type="subunit">
    <text evidence="9 10">Homodimer.</text>
</comment>
<dbReference type="Pfam" id="PF00121">
    <property type="entry name" value="TIM"/>
    <property type="match status" value="1"/>
</dbReference>
<keyword evidence="8 9" id="KW-0413">Isomerase</keyword>